<dbReference type="Proteomes" id="UP000327157">
    <property type="component" value="Chromosome 4"/>
</dbReference>
<evidence type="ECO:0000313" key="2">
    <source>
        <dbReference type="Proteomes" id="UP000327157"/>
    </source>
</evidence>
<comment type="caution">
    <text evidence="1">The sequence shown here is derived from an EMBL/GenBank/DDBJ whole genome shotgun (WGS) entry which is preliminary data.</text>
</comment>
<proteinExistence type="predicted"/>
<evidence type="ECO:0000313" key="1">
    <source>
        <dbReference type="EMBL" id="KAB2623051.1"/>
    </source>
</evidence>
<keyword evidence="1" id="KW-0675">Receptor</keyword>
<keyword evidence="2" id="KW-1185">Reference proteome</keyword>
<name>A0A5N5HA47_9ROSA</name>
<reference evidence="1 2" key="3">
    <citation type="submission" date="2019-11" db="EMBL/GenBank/DDBJ databases">
        <title>A de novo genome assembly of a pear dwarfing rootstock.</title>
        <authorList>
            <person name="Wang F."/>
            <person name="Wang J."/>
            <person name="Li S."/>
            <person name="Zhang Y."/>
            <person name="Fang M."/>
            <person name="Ma L."/>
            <person name="Zhao Y."/>
            <person name="Jiang S."/>
        </authorList>
    </citation>
    <scope>NUCLEOTIDE SEQUENCE [LARGE SCALE GENOMIC DNA]</scope>
    <source>
        <strain evidence="1">S2</strain>
        <tissue evidence="1">Leaf</tissue>
    </source>
</reference>
<accession>A0A5N5HA47</accession>
<protein>
    <submittedName>
        <fullName evidence="1">Epidermal growth factor receptor substrate 15-like 1</fullName>
    </submittedName>
</protein>
<organism evidence="1 2">
    <name type="scientific">Pyrus ussuriensis x Pyrus communis</name>
    <dbReference type="NCBI Taxonomy" id="2448454"/>
    <lineage>
        <taxon>Eukaryota</taxon>
        <taxon>Viridiplantae</taxon>
        <taxon>Streptophyta</taxon>
        <taxon>Embryophyta</taxon>
        <taxon>Tracheophyta</taxon>
        <taxon>Spermatophyta</taxon>
        <taxon>Magnoliopsida</taxon>
        <taxon>eudicotyledons</taxon>
        <taxon>Gunneridae</taxon>
        <taxon>Pentapetalae</taxon>
        <taxon>rosids</taxon>
        <taxon>fabids</taxon>
        <taxon>Rosales</taxon>
        <taxon>Rosaceae</taxon>
        <taxon>Amygdaloideae</taxon>
        <taxon>Maleae</taxon>
        <taxon>Pyrus</taxon>
    </lineage>
</organism>
<dbReference type="AlphaFoldDB" id="A0A5N5HA47"/>
<reference evidence="1 2" key="1">
    <citation type="submission" date="2019-09" db="EMBL/GenBank/DDBJ databases">
        <authorList>
            <person name="Ou C."/>
        </authorList>
    </citation>
    <scope>NUCLEOTIDE SEQUENCE [LARGE SCALE GENOMIC DNA]</scope>
    <source>
        <strain evidence="1">S2</strain>
        <tissue evidence="1">Leaf</tissue>
    </source>
</reference>
<dbReference type="OrthoDB" id="1752306at2759"/>
<gene>
    <name evidence="1" type="ORF">D8674_025233</name>
</gene>
<sequence>MRIFDEPVWNAMARLVAMKQSLSSRAPVSPNRPCAYLLGPSLQLAQVPRLVASLSRPSHLQNAGNSASSQSHISWLSLTQTDVQKYTNNFVKVDAYRWEDHWCTNPRTDGRPRGSPIFFLFIFWLVFYRHRCHICAY</sequence>
<reference evidence="2" key="2">
    <citation type="submission" date="2019-10" db="EMBL/GenBank/DDBJ databases">
        <title>A de novo genome assembly of a pear dwarfing rootstock.</title>
        <authorList>
            <person name="Wang F."/>
            <person name="Wang J."/>
            <person name="Li S."/>
            <person name="Zhang Y."/>
            <person name="Fang M."/>
            <person name="Ma L."/>
            <person name="Zhao Y."/>
            <person name="Jiang S."/>
        </authorList>
    </citation>
    <scope>NUCLEOTIDE SEQUENCE [LARGE SCALE GENOMIC DNA]</scope>
</reference>
<dbReference type="EMBL" id="SMOL01000231">
    <property type="protein sequence ID" value="KAB2623051.1"/>
    <property type="molecule type" value="Genomic_DNA"/>
</dbReference>